<proteinExistence type="predicted"/>
<dbReference type="Pfam" id="PF04264">
    <property type="entry name" value="YceI"/>
    <property type="match status" value="1"/>
</dbReference>
<sequence>MTWINNIKRLLLAGVFLAIQLNATAQNFLGKNIKLALYSSTPLEDIRAVSNKCSGVIIKERREIAFQVPITSFEFDRKLMQEHFNENYMESERYPQAKFKGVIDPGPDLGKDGVYQVTATGILTVHGVDKKRTIPGKISISNGEIQVSAAFKVACVDHKIKIPKLMFTKIAEQINIKVEGKFNQLK</sequence>
<dbReference type="InterPro" id="IPR007372">
    <property type="entry name" value="Lipid/polyisoprenoid-bd_YceI"/>
</dbReference>
<keyword evidence="1" id="KW-0732">Signal</keyword>
<keyword evidence="4" id="KW-1185">Reference proteome</keyword>
<dbReference type="EMBL" id="CP017141">
    <property type="protein sequence ID" value="AOM79295.1"/>
    <property type="molecule type" value="Genomic_DNA"/>
</dbReference>
<dbReference type="Proteomes" id="UP000094313">
    <property type="component" value="Chromosome"/>
</dbReference>
<reference evidence="3 4" key="1">
    <citation type="submission" date="2016-08" db="EMBL/GenBank/DDBJ databases">
        <authorList>
            <person name="Seilhamer J.J."/>
        </authorList>
    </citation>
    <scope>NUCLEOTIDE SEQUENCE [LARGE SCALE GENOMIC DNA]</scope>
    <source>
        <strain evidence="3 4">DX4</strain>
    </source>
</reference>
<name>A0A1D7QKU1_9SPHI</name>
<accession>A0A1D7QKU1</accession>
<dbReference type="Gene3D" id="2.40.128.110">
    <property type="entry name" value="Lipid/polyisoprenoid-binding, YceI-like"/>
    <property type="match status" value="1"/>
</dbReference>
<organism evidence="3 4">
    <name type="scientific">Pedobacter steynii</name>
    <dbReference type="NCBI Taxonomy" id="430522"/>
    <lineage>
        <taxon>Bacteria</taxon>
        <taxon>Pseudomonadati</taxon>
        <taxon>Bacteroidota</taxon>
        <taxon>Sphingobacteriia</taxon>
        <taxon>Sphingobacteriales</taxon>
        <taxon>Sphingobacteriaceae</taxon>
        <taxon>Pedobacter</taxon>
    </lineage>
</organism>
<protein>
    <recommendedName>
        <fullName evidence="2">Lipid/polyisoprenoid-binding YceI-like domain-containing protein</fullName>
    </recommendedName>
</protein>
<dbReference type="KEGG" id="psty:BFS30_20270"/>
<dbReference type="RefSeq" id="WP_069380958.1">
    <property type="nucleotide sequence ID" value="NZ_CP017141.1"/>
</dbReference>
<dbReference type="OrthoDB" id="116832at2"/>
<dbReference type="SUPFAM" id="SSF101874">
    <property type="entry name" value="YceI-like"/>
    <property type="match status" value="1"/>
</dbReference>
<feature type="chain" id="PRO_5009098764" description="Lipid/polyisoprenoid-binding YceI-like domain-containing protein" evidence="1">
    <location>
        <begin position="26"/>
        <end position="186"/>
    </location>
</feature>
<evidence type="ECO:0000313" key="3">
    <source>
        <dbReference type="EMBL" id="AOM79295.1"/>
    </source>
</evidence>
<evidence type="ECO:0000313" key="4">
    <source>
        <dbReference type="Proteomes" id="UP000094313"/>
    </source>
</evidence>
<feature type="signal peptide" evidence="1">
    <location>
        <begin position="1"/>
        <end position="25"/>
    </location>
</feature>
<dbReference type="AlphaFoldDB" id="A0A1D7QKU1"/>
<evidence type="ECO:0000256" key="1">
    <source>
        <dbReference type="SAM" id="SignalP"/>
    </source>
</evidence>
<feature type="domain" description="Lipid/polyisoprenoid-binding YceI-like" evidence="2">
    <location>
        <begin position="60"/>
        <end position="181"/>
    </location>
</feature>
<evidence type="ECO:0000259" key="2">
    <source>
        <dbReference type="Pfam" id="PF04264"/>
    </source>
</evidence>
<dbReference type="InterPro" id="IPR036761">
    <property type="entry name" value="TTHA0802/YceI-like_sf"/>
</dbReference>
<gene>
    <name evidence="3" type="ORF">BFS30_20270</name>
</gene>